<feature type="chain" id="PRO_5016014708" evidence="1">
    <location>
        <begin position="22"/>
        <end position="362"/>
    </location>
</feature>
<dbReference type="Pfam" id="PF13650">
    <property type="entry name" value="Asp_protease_2"/>
    <property type="match status" value="1"/>
</dbReference>
<dbReference type="CDD" id="cd05483">
    <property type="entry name" value="retropepsin_like_bacteria"/>
    <property type="match status" value="1"/>
</dbReference>
<dbReference type="Gene3D" id="1.25.40.10">
    <property type="entry name" value="Tetratricopeptide repeat domain"/>
    <property type="match status" value="1"/>
</dbReference>
<keyword evidence="1" id="KW-0732">Signal</keyword>
<dbReference type="GO" id="GO:0004190">
    <property type="term" value="F:aspartic-type endopeptidase activity"/>
    <property type="evidence" value="ECO:0007669"/>
    <property type="project" value="InterPro"/>
</dbReference>
<evidence type="ECO:0000256" key="1">
    <source>
        <dbReference type="SAM" id="SignalP"/>
    </source>
</evidence>
<dbReference type="GO" id="GO:0006508">
    <property type="term" value="P:proteolysis"/>
    <property type="evidence" value="ECO:0007669"/>
    <property type="project" value="UniProtKB-KW"/>
</dbReference>
<sequence length="362" mass="39553">MLRSFWLAVVLLAALSGTGHAGYLADNPDEVFQSVYARIGPLPVAAARDPSVWLKLEELKREPCDQKSIDDLAQWLDKLGYRRQAADGLFNFVKHCGAPLTALNKAVSIYIRLTDYPKAVEAADEYVRRAPSDQTARYLRGMALDGAGDYRRALTDYSDTIELFAGDKKMVSSSVFLRMANAYAALKQFCEATAPINRWVAFDPATRDTSKTQKIIADYERQGNCVSSNELRKESFPLQGQRGVVTAKAEINGVRGLFVLDTGASYVSVKSSFASKAKIADGGASEITLNTANGQIKAKLTKADKVALGKLEATNVPIAVQSSDDKSYGPGIDGLLGMSFLSRFEVQMARGSMEIRTRQPRK</sequence>
<proteinExistence type="predicted"/>
<dbReference type="InterPro" id="IPR011990">
    <property type="entry name" value="TPR-like_helical_dom_sf"/>
</dbReference>
<gene>
    <name evidence="2" type="ORF">CIT37_24560</name>
</gene>
<dbReference type="SUPFAM" id="SSF48452">
    <property type="entry name" value="TPR-like"/>
    <property type="match status" value="1"/>
</dbReference>
<dbReference type="PROSITE" id="PS00141">
    <property type="entry name" value="ASP_PROTEASE"/>
    <property type="match status" value="1"/>
</dbReference>
<dbReference type="GeneID" id="92965802"/>
<organism evidence="2 3">
    <name type="scientific">Bradyrhizobium ottawaense</name>
    <dbReference type="NCBI Taxonomy" id="931866"/>
    <lineage>
        <taxon>Bacteria</taxon>
        <taxon>Pseudomonadati</taxon>
        <taxon>Pseudomonadota</taxon>
        <taxon>Alphaproteobacteria</taxon>
        <taxon>Hyphomicrobiales</taxon>
        <taxon>Nitrobacteraceae</taxon>
        <taxon>Bradyrhizobium</taxon>
    </lineage>
</organism>
<dbReference type="EMBL" id="CP029425">
    <property type="protein sequence ID" value="AWL94972.1"/>
    <property type="molecule type" value="Genomic_DNA"/>
</dbReference>
<feature type="signal peptide" evidence="1">
    <location>
        <begin position="1"/>
        <end position="21"/>
    </location>
</feature>
<evidence type="ECO:0000313" key="2">
    <source>
        <dbReference type="EMBL" id="AWL94972.1"/>
    </source>
</evidence>
<accession>A0A2U8PB44</accession>
<dbReference type="AlphaFoldDB" id="A0A2U8PB44"/>
<name>A0A2U8PB44_9BRAD</name>
<dbReference type="NCBIfam" id="TIGR02281">
    <property type="entry name" value="clan_AA_DTGA"/>
    <property type="match status" value="1"/>
</dbReference>
<reference evidence="2 3" key="2">
    <citation type="journal article" date="2017" name="Syst. Appl. Microbiol.">
        <title>Soybeans inoculated with root zone soils of Canadian native legumes harbour diverse and novel Bradyrhizobium spp. that possess agricultural potential.</title>
        <authorList>
            <person name="Bromfield E.S.P."/>
            <person name="Cloutier S."/>
            <person name="Tambong J.T."/>
            <person name="Tran Thi T.V."/>
        </authorList>
    </citation>
    <scope>NUCLEOTIDE SEQUENCE [LARGE SCALE GENOMIC DNA]</scope>
    <source>
        <strain evidence="2 3">OO99</strain>
    </source>
</reference>
<keyword evidence="2" id="KW-0645">Protease</keyword>
<dbReference type="Gene3D" id="2.40.70.10">
    <property type="entry name" value="Acid Proteases"/>
    <property type="match status" value="1"/>
</dbReference>
<dbReference type="InterPro" id="IPR001969">
    <property type="entry name" value="Aspartic_peptidase_AS"/>
</dbReference>
<reference evidence="2 3" key="1">
    <citation type="journal article" date="2014" name="Int. J. Syst. Evol. Microbiol.">
        <title>Bradyrhizobium ottawaense sp. nov., a symbiotic nitrogen fixing bacterium from root nodules of soybeans in Canada.</title>
        <authorList>
            <person name="Yu X."/>
            <person name="Cloutier S."/>
            <person name="Tambong J.T."/>
            <person name="Bromfield E.S."/>
        </authorList>
    </citation>
    <scope>NUCLEOTIDE SEQUENCE [LARGE SCALE GENOMIC DNA]</scope>
    <source>
        <strain evidence="2 3">OO99</strain>
    </source>
</reference>
<protein>
    <submittedName>
        <fullName evidence="2">TIGR02281 family clan AA aspartic protease</fullName>
    </submittedName>
</protein>
<dbReference type="RefSeq" id="WP_095425614.1">
    <property type="nucleotide sequence ID" value="NZ_CP029425.2"/>
</dbReference>
<dbReference type="Proteomes" id="UP000215703">
    <property type="component" value="Chromosome"/>
</dbReference>
<dbReference type="InterPro" id="IPR034122">
    <property type="entry name" value="Retropepsin-like_bacterial"/>
</dbReference>
<dbReference type="InterPro" id="IPR021109">
    <property type="entry name" value="Peptidase_aspartic_dom_sf"/>
</dbReference>
<keyword evidence="2" id="KW-0378">Hydrolase</keyword>
<dbReference type="InterPro" id="IPR011969">
    <property type="entry name" value="Clan_AA_Asp_peptidase_C"/>
</dbReference>
<dbReference type="KEGG" id="bot:CIT37_24560"/>
<dbReference type="SUPFAM" id="SSF50630">
    <property type="entry name" value="Acid proteases"/>
    <property type="match status" value="1"/>
</dbReference>
<evidence type="ECO:0000313" key="3">
    <source>
        <dbReference type="Proteomes" id="UP000215703"/>
    </source>
</evidence>